<reference evidence="1" key="1">
    <citation type="journal article" date="2020" name="Stud. Mycol.">
        <title>101 Dothideomycetes genomes: a test case for predicting lifestyles and emergence of pathogens.</title>
        <authorList>
            <person name="Haridas S."/>
            <person name="Albert R."/>
            <person name="Binder M."/>
            <person name="Bloem J."/>
            <person name="Labutti K."/>
            <person name="Salamov A."/>
            <person name="Andreopoulos B."/>
            <person name="Baker S."/>
            <person name="Barry K."/>
            <person name="Bills G."/>
            <person name="Bluhm B."/>
            <person name="Cannon C."/>
            <person name="Castanera R."/>
            <person name="Culley D."/>
            <person name="Daum C."/>
            <person name="Ezra D."/>
            <person name="Gonzalez J."/>
            <person name="Henrissat B."/>
            <person name="Kuo A."/>
            <person name="Liang C."/>
            <person name="Lipzen A."/>
            <person name="Lutzoni F."/>
            <person name="Magnuson J."/>
            <person name="Mondo S."/>
            <person name="Nolan M."/>
            <person name="Ohm R."/>
            <person name="Pangilinan J."/>
            <person name="Park H.-J."/>
            <person name="Ramirez L."/>
            <person name="Alfaro M."/>
            <person name="Sun H."/>
            <person name="Tritt A."/>
            <person name="Yoshinaga Y."/>
            <person name="Zwiers L.-H."/>
            <person name="Turgeon B."/>
            <person name="Goodwin S."/>
            <person name="Spatafora J."/>
            <person name="Crous P."/>
            <person name="Grigoriev I."/>
        </authorList>
    </citation>
    <scope>NUCLEOTIDE SEQUENCE</scope>
    <source>
        <strain evidence="1">CBS 113818</strain>
    </source>
</reference>
<proteinExistence type="predicted"/>
<dbReference type="Proteomes" id="UP000799424">
    <property type="component" value="Unassembled WGS sequence"/>
</dbReference>
<organism evidence="1 2">
    <name type="scientific">Ophiobolus disseminans</name>
    <dbReference type="NCBI Taxonomy" id="1469910"/>
    <lineage>
        <taxon>Eukaryota</taxon>
        <taxon>Fungi</taxon>
        <taxon>Dikarya</taxon>
        <taxon>Ascomycota</taxon>
        <taxon>Pezizomycotina</taxon>
        <taxon>Dothideomycetes</taxon>
        <taxon>Pleosporomycetidae</taxon>
        <taxon>Pleosporales</taxon>
        <taxon>Pleosporineae</taxon>
        <taxon>Phaeosphaeriaceae</taxon>
        <taxon>Ophiobolus</taxon>
    </lineage>
</organism>
<dbReference type="EMBL" id="MU006250">
    <property type="protein sequence ID" value="KAF2818644.1"/>
    <property type="molecule type" value="Genomic_DNA"/>
</dbReference>
<evidence type="ECO:0000313" key="1">
    <source>
        <dbReference type="EMBL" id="KAF2818644.1"/>
    </source>
</evidence>
<dbReference type="OrthoDB" id="3738089at2759"/>
<accession>A0A6A6ZEB1</accession>
<sequence>METTFVFHVPANRQLPSAPTHYKEYRIPSSRLAPAYIKEQVRRPKTSPYHEVPIITIDDTTAAHFDIYEAWLKDDVIYTILDALATYNNLLGCYTLATTLHDRYFQDAVASKIVTVLRSTNSHQSQFIRLIGRKGVEAIIDRHGAMSPLFALIVSAYARFATAHQIANIAFSNYPGEFKSHVMRDMALLRAKQHFDGAPAADFAVGECRFHMHGFYQSCSVRRG</sequence>
<evidence type="ECO:0008006" key="3">
    <source>
        <dbReference type="Google" id="ProtNLM"/>
    </source>
</evidence>
<protein>
    <recommendedName>
        <fullName evidence="3">BTB domain-containing protein</fullName>
    </recommendedName>
</protein>
<name>A0A6A6ZEB1_9PLEO</name>
<dbReference type="AlphaFoldDB" id="A0A6A6ZEB1"/>
<keyword evidence="2" id="KW-1185">Reference proteome</keyword>
<gene>
    <name evidence="1" type="ORF">CC86DRAFT_399151</name>
</gene>
<evidence type="ECO:0000313" key="2">
    <source>
        <dbReference type="Proteomes" id="UP000799424"/>
    </source>
</evidence>